<sequence>MKYAVLLFAFTFLCCSKDDTKSQTSASLIGKWVETETRMDTLFFESIDDVDFMNLNRGKELRNGNLLPKPHSGTYIYKLLEEKISLNWVLSSNSNFNDYYFEVIDNRLNIGNFYNSTSGETLTFERLD</sequence>
<evidence type="ECO:0000313" key="1">
    <source>
        <dbReference type="EMBL" id="SMG16964.1"/>
    </source>
</evidence>
<name>A0A1X7IPJ2_9FLAO</name>
<dbReference type="Proteomes" id="UP000193420">
    <property type="component" value="Unassembled WGS sequence"/>
</dbReference>
<dbReference type="OrthoDB" id="1440993at2"/>
<evidence type="ECO:0000313" key="2">
    <source>
        <dbReference type="Proteomes" id="UP000193420"/>
    </source>
</evidence>
<accession>A0A1X7IPJ2</accession>
<dbReference type="RefSeq" id="WP_085496697.1">
    <property type="nucleotide sequence ID" value="NZ_FXAO01000002.1"/>
</dbReference>
<gene>
    <name evidence="1" type="ORF">SAMN03080602_00933</name>
</gene>
<keyword evidence="2" id="KW-1185">Reference proteome</keyword>
<proteinExistence type="predicted"/>
<protein>
    <recommendedName>
        <fullName evidence="3">Lipocalin-like domain-containing protein</fullName>
    </recommendedName>
</protein>
<reference evidence="2" key="1">
    <citation type="submission" date="2017-04" db="EMBL/GenBank/DDBJ databases">
        <authorList>
            <person name="Varghese N."/>
            <person name="Submissions S."/>
        </authorList>
    </citation>
    <scope>NUCLEOTIDE SEQUENCE [LARGE SCALE GENOMIC DNA]</scope>
    <source>
        <strain evidence="2">DSM 19835</strain>
    </source>
</reference>
<evidence type="ECO:0008006" key="3">
    <source>
        <dbReference type="Google" id="ProtNLM"/>
    </source>
</evidence>
<dbReference type="AlphaFoldDB" id="A0A1X7IPJ2"/>
<dbReference type="EMBL" id="FXAO01000002">
    <property type="protein sequence ID" value="SMG16964.1"/>
    <property type="molecule type" value="Genomic_DNA"/>
</dbReference>
<organism evidence="1 2">
    <name type="scientific">Arenibacter troitsensis</name>
    <dbReference type="NCBI Taxonomy" id="188872"/>
    <lineage>
        <taxon>Bacteria</taxon>
        <taxon>Pseudomonadati</taxon>
        <taxon>Bacteroidota</taxon>
        <taxon>Flavobacteriia</taxon>
        <taxon>Flavobacteriales</taxon>
        <taxon>Flavobacteriaceae</taxon>
        <taxon>Arenibacter</taxon>
    </lineage>
</organism>